<evidence type="ECO:0000256" key="3">
    <source>
        <dbReference type="ARBA" id="ARBA00022729"/>
    </source>
</evidence>
<keyword evidence="4" id="KW-0572">Peptidoglycan-anchor</keyword>
<keyword evidence="5" id="KW-0175">Coiled coil</keyword>
<dbReference type="NCBIfam" id="TIGR04320">
    <property type="entry name" value="Surf_Exclu_PgrA"/>
    <property type="match status" value="1"/>
</dbReference>
<keyword evidence="2" id="KW-0964">Secreted</keyword>
<feature type="region of interest" description="Disordered" evidence="6">
    <location>
        <begin position="327"/>
        <end position="364"/>
    </location>
</feature>
<dbReference type="InterPro" id="IPR027607">
    <property type="entry name" value="Surf_Exclu_SEC10/PgrA"/>
</dbReference>
<feature type="domain" description="Gram-positive cocci surface proteins LPxTG" evidence="8">
    <location>
        <begin position="415"/>
        <end position="449"/>
    </location>
</feature>
<evidence type="ECO:0000256" key="1">
    <source>
        <dbReference type="ARBA" id="ARBA00022512"/>
    </source>
</evidence>
<reference evidence="9 10" key="1">
    <citation type="submission" date="2017-05" db="EMBL/GenBank/DDBJ databases">
        <title>Genome sequence of Pediococcus pentosaceus strain SRCM100892.</title>
        <authorList>
            <person name="Cho S.H."/>
        </authorList>
    </citation>
    <scope>NUCLEOTIDE SEQUENCE [LARGE SCALE GENOMIC DNA]</scope>
    <source>
        <strain evidence="9 10">SRCM100892</strain>
    </source>
</reference>
<keyword evidence="7" id="KW-1133">Transmembrane helix</keyword>
<protein>
    <recommendedName>
        <fullName evidence="8">Gram-positive cocci surface proteins LPxTG domain-containing protein</fullName>
    </recommendedName>
</protein>
<feature type="coiled-coil region" evidence="5">
    <location>
        <begin position="249"/>
        <end position="321"/>
    </location>
</feature>
<dbReference type="EMBL" id="CP021474">
    <property type="protein sequence ID" value="ARW20303.1"/>
    <property type="molecule type" value="Genomic_DNA"/>
</dbReference>
<keyword evidence="7" id="KW-0812">Transmembrane</keyword>
<evidence type="ECO:0000313" key="9">
    <source>
        <dbReference type="EMBL" id="ARW20303.1"/>
    </source>
</evidence>
<dbReference type="PROSITE" id="PS50847">
    <property type="entry name" value="GRAM_POS_ANCHORING"/>
    <property type="match status" value="1"/>
</dbReference>
<dbReference type="Proteomes" id="UP000196118">
    <property type="component" value="Chromosome"/>
</dbReference>
<dbReference type="NCBIfam" id="TIGR01167">
    <property type="entry name" value="LPXTG_anchor"/>
    <property type="match status" value="1"/>
</dbReference>
<evidence type="ECO:0000256" key="7">
    <source>
        <dbReference type="SAM" id="Phobius"/>
    </source>
</evidence>
<feature type="region of interest" description="Disordered" evidence="6">
    <location>
        <begin position="402"/>
        <end position="421"/>
    </location>
</feature>
<keyword evidence="1" id="KW-0134">Cell wall</keyword>
<evidence type="ECO:0000259" key="8">
    <source>
        <dbReference type="PROSITE" id="PS50847"/>
    </source>
</evidence>
<proteinExistence type="predicted"/>
<evidence type="ECO:0000313" key="10">
    <source>
        <dbReference type="Proteomes" id="UP000196118"/>
    </source>
</evidence>
<feature type="transmembrane region" description="Helical" evidence="7">
    <location>
        <begin position="425"/>
        <end position="443"/>
    </location>
</feature>
<feature type="compositionally biased region" description="Low complexity" evidence="6">
    <location>
        <begin position="354"/>
        <end position="364"/>
    </location>
</feature>
<evidence type="ECO:0000256" key="6">
    <source>
        <dbReference type="SAM" id="MobiDB-lite"/>
    </source>
</evidence>
<sequence length="449" mass="47645">MNVNRNVAQANGLSQLSDQDMNVVMDKVLSKSWNLSLDDFKKALYESMQNYLFNGVEWNHATSVAGTRLGAKGKDVWMGLGWSFFTPTAETNQGVPVKDGEVVITSLLNFMYDYTIQDSSKFDAKAIPDDSISLDTIQQLENDLSAKKATTNAANQNVAKAKAHTADAQKALSAAQVALTTAKSQQTKAHAAVDEANATVKAATVAVAAAQKAVDEANASDAVKQQALADAQAALKDAQAVQGQKHAILDAAKAKLANANQALGQAKARLASAEATLKAGQQALADKENHLNDLENVDSQLADAKQVVVDAQAKLAQLEYQKEINDAIDGKNDNTNKPIDNSNDNKDSNTESVNNSNDNQIDNNETTVNLNNEVVNSGLITNNLAHTRATVITPAMVASKSLSNNKNSQAAKGTLPQTNEEGGQTASILGLMMIGIVGIFGTAKKRKQL</sequence>
<evidence type="ECO:0000256" key="5">
    <source>
        <dbReference type="SAM" id="Coils"/>
    </source>
</evidence>
<name>A0A1Y0VUD2_PEDPE</name>
<gene>
    <name evidence="9" type="ORF">S100892_01760</name>
</gene>
<dbReference type="Pfam" id="PF00746">
    <property type="entry name" value="Gram_pos_anchor"/>
    <property type="match status" value="1"/>
</dbReference>
<organism evidence="9 10">
    <name type="scientific">Pediococcus pentosaceus</name>
    <dbReference type="NCBI Taxonomy" id="1255"/>
    <lineage>
        <taxon>Bacteria</taxon>
        <taxon>Bacillati</taxon>
        <taxon>Bacillota</taxon>
        <taxon>Bacilli</taxon>
        <taxon>Lactobacillales</taxon>
        <taxon>Lactobacillaceae</taxon>
        <taxon>Pediococcus</taxon>
    </lineage>
</organism>
<accession>A0A1Y0VUD2</accession>
<evidence type="ECO:0000256" key="4">
    <source>
        <dbReference type="ARBA" id="ARBA00023088"/>
    </source>
</evidence>
<dbReference type="InterPro" id="IPR019931">
    <property type="entry name" value="LPXTG_anchor"/>
</dbReference>
<keyword evidence="3" id="KW-0732">Signal</keyword>
<evidence type="ECO:0000256" key="2">
    <source>
        <dbReference type="ARBA" id="ARBA00022525"/>
    </source>
</evidence>
<keyword evidence="7" id="KW-0472">Membrane</keyword>
<dbReference type="AlphaFoldDB" id="A0A1Y0VUD2"/>